<keyword evidence="8 15" id="KW-0418">Kinase</keyword>
<organism evidence="15 16">
    <name type="scientific">Crossiella cryophila</name>
    <dbReference type="NCBI Taxonomy" id="43355"/>
    <lineage>
        <taxon>Bacteria</taxon>
        <taxon>Bacillati</taxon>
        <taxon>Actinomycetota</taxon>
        <taxon>Actinomycetes</taxon>
        <taxon>Pseudonocardiales</taxon>
        <taxon>Pseudonocardiaceae</taxon>
        <taxon>Crossiella</taxon>
    </lineage>
</organism>
<dbReference type="SMART" id="SM00388">
    <property type="entry name" value="HisKA"/>
    <property type="match status" value="1"/>
</dbReference>
<feature type="transmembrane region" description="Helical" evidence="12">
    <location>
        <begin position="7"/>
        <end position="30"/>
    </location>
</feature>
<dbReference type="GO" id="GO:0000155">
    <property type="term" value="F:phosphorelay sensor kinase activity"/>
    <property type="evidence" value="ECO:0007669"/>
    <property type="project" value="InterPro"/>
</dbReference>
<dbReference type="PRINTS" id="PR00344">
    <property type="entry name" value="BCTRLSENSOR"/>
</dbReference>
<gene>
    <name evidence="15" type="ORF">HNR67_004870</name>
</gene>
<dbReference type="SUPFAM" id="SSF158472">
    <property type="entry name" value="HAMP domain-like"/>
    <property type="match status" value="1"/>
</dbReference>
<evidence type="ECO:0000256" key="2">
    <source>
        <dbReference type="ARBA" id="ARBA00004141"/>
    </source>
</evidence>
<feature type="domain" description="Histidine kinase" evidence="13">
    <location>
        <begin position="170"/>
        <end position="381"/>
    </location>
</feature>
<dbReference type="Pfam" id="PF00672">
    <property type="entry name" value="HAMP"/>
    <property type="match status" value="1"/>
</dbReference>
<evidence type="ECO:0000313" key="15">
    <source>
        <dbReference type="EMBL" id="MBB4678752.1"/>
    </source>
</evidence>
<dbReference type="CDD" id="cd06225">
    <property type="entry name" value="HAMP"/>
    <property type="match status" value="1"/>
</dbReference>
<evidence type="ECO:0000256" key="9">
    <source>
        <dbReference type="ARBA" id="ARBA00022989"/>
    </source>
</evidence>
<evidence type="ECO:0000259" key="14">
    <source>
        <dbReference type="PROSITE" id="PS50885"/>
    </source>
</evidence>
<dbReference type="InterPro" id="IPR036890">
    <property type="entry name" value="HATPase_C_sf"/>
</dbReference>
<dbReference type="PROSITE" id="PS50885">
    <property type="entry name" value="HAMP"/>
    <property type="match status" value="1"/>
</dbReference>
<dbReference type="SUPFAM" id="SSF55874">
    <property type="entry name" value="ATPase domain of HSP90 chaperone/DNA topoisomerase II/histidine kinase"/>
    <property type="match status" value="1"/>
</dbReference>
<dbReference type="RefSeq" id="WP_185004585.1">
    <property type="nucleotide sequence ID" value="NZ_BAAAUI010000010.1"/>
</dbReference>
<dbReference type="InterPro" id="IPR003660">
    <property type="entry name" value="HAMP_dom"/>
</dbReference>
<dbReference type="Pfam" id="PF02518">
    <property type="entry name" value="HATPase_c"/>
    <property type="match status" value="1"/>
</dbReference>
<keyword evidence="16" id="KW-1185">Reference proteome</keyword>
<dbReference type="PANTHER" id="PTHR45436:SF15">
    <property type="entry name" value="SENSOR HISTIDINE KINASE CUSS"/>
    <property type="match status" value="1"/>
</dbReference>
<keyword evidence="9 12" id="KW-1133">Transmembrane helix</keyword>
<keyword evidence="10" id="KW-0902">Two-component regulatory system</keyword>
<dbReference type="EMBL" id="JACHMH010000001">
    <property type="protein sequence ID" value="MBB4678752.1"/>
    <property type="molecule type" value="Genomic_DNA"/>
</dbReference>
<keyword evidence="5" id="KW-0597">Phosphoprotein</keyword>
<dbReference type="InterPro" id="IPR003661">
    <property type="entry name" value="HisK_dim/P_dom"/>
</dbReference>
<evidence type="ECO:0000256" key="4">
    <source>
        <dbReference type="ARBA" id="ARBA00012438"/>
    </source>
</evidence>
<feature type="transmembrane region" description="Helical" evidence="12">
    <location>
        <begin position="85"/>
        <end position="107"/>
    </location>
</feature>
<dbReference type="AlphaFoldDB" id="A0A7W7CCZ6"/>
<evidence type="ECO:0000256" key="7">
    <source>
        <dbReference type="ARBA" id="ARBA00022692"/>
    </source>
</evidence>
<accession>A0A7W7CCZ6</accession>
<evidence type="ECO:0000256" key="5">
    <source>
        <dbReference type="ARBA" id="ARBA00022553"/>
    </source>
</evidence>
<dbReference type="Proteomes" id="UP000533598">
    <property type="component" value="Unassembled WGS sequence"/>
</dbReference>
<evidence type="ECO:0000256" key="3">
    <source>
        <dbReference type="ARBA" id="ARBA00004236"/>
    </source>
</evidence>
<dbReference type="EC" id="2.7.13.3" evidence="4"/>
<dbReference type="SUPFAM" id="SSF47384">
    <property type="entry name" value="Homodimeric domain of signal transducing histidine kinase"/>
    <property type="match status" value="1"/>
</dbReference>
<keyword evidence="7 12" id="KW-0812">Transmembrane</keyword>
<evidence type="ECO:0000259" key="13">
    <source>
        <dbReference type="PROSITE" id="PS50109"/>
    </source>
</evidence>
<comment type="catalytic activity">
    <reaction evidence="1">
        <text>ATP + protein L-histidine = ADP + protein N-phospho-L-histidine.</text>
        <dbReference type="EC" id="2.7.13.3"/>
    </reaction>
</comment>
<comment type="subcellular location">
    <subcellularLocation>
        <location evidence="3">Cell membrane</location>
    </subcellularLocation>
    <subcellularLocation>
        <location evidence="2">Membrane</location>
        <topology evidence="2">Multi-pass membrane protein</topology>
    </subcellularLocation>
</comment>
<dbReference type="InterPro" id="IPR004358">
    <property type="entry name" value="Sig_transdc_His_kin-like_C"/>
</dbReference>
<evidence type="ECO:0000256" key="10">
    <source>
        <dbReference type="ARBA" id="ARBA00023012"/>
    </source>
</evidence>
<evidence type="ECO:0000256" key="6">
    <source>
        <dbReference type="ARBA" id="ARBA00022679"/>
    </source>
</evidence>
<feature type="domain" description="HAMP" evidence="14">
    <location>
        <begin position="109"/>
        <end position="162"/>
    </location>
</feature>
<evidence type="ECO:0000256" key="8">
    <source>
        <dbReference type="ARBA" id="ARBA00022777"/>
    </source>
</evidence>
<keyword evidence="6" id="KW-0808">Transferase</keyword>
<dbReference type="PROSITE" id="PS50109">
    <property type="entry name" value="HIS_KIN"/>
    <property type="match status" value="1"/>
</dbReference>
<keyword evidence="11 12" id="KW-0472">Membrane</keyword>
<dbReference type="GO" id="GO:0005886">
    <property type="term" value="C:plasma membrane"/>
    <property type="evidence" value="ECO:0007669"/>
    <property type="project" value="UniProtKB-SubCell"/>
</dbReference>
<dbReference type="SMART" id="SM00304">
    <property type="entry name" value="HAMP"/>
    <property type="match status" value="1"/>
</dbReference>
<proteinExistence type="predicted"/>
<sequence length="390" mass="41973">MTFRTRLTVLCGLFVLGASAALLGLTYLLVARSLDRVLGSTARLVLTQAGQEPTFGLAVPTLPDSSPDQLGVLEEQFRSAILDSLLFQGVIAFAVVGTVTMLLVWLLGARALRPLRRITDTARRVADRSLHERIALDGPRDEIKELADTFDTMLDRLDRSFDGQRRFVANASHELRTPLTMQRTLVEVAMRRKDAPPELRKLGGSLLEINDRHERLIEGLLTLAHSENEQLTVQPLDLADLAARVIEAAGTEAAAAGVTITADLTAAPVHGDPALLERAVQNLVENGIRHNLAEGGWVHVHSGPPGTISVTNSGVVITAEDLPRLFEPFRRLGDDRIGSRRGSGLGLSIVRSVANAHGGQVTAEPRPDGGLTVSLTLPARIPQPETGAFS</sequence>
<dbReference type="Gene3D" id="3.30.565.10">
    <property type="entry name" value="Histidine kinase-like ATPase, C-terminal domain"/>
    <property type="match status" value="1"/>
</dbReference>
<dbReference type="CDD" id="cd00075">
    <property type="entry name" value="HATPase"/>
    <property type="match status" value="1"/>
</dbReference>
<dbReference type="Gene3D" id="1.10.287.130">
    <property type="match status" value="1"/>
</dbReference>
<name>A0A7W7CCZ6_9PSEU</name>
<dbReference type="Gene3D" id="6.10.340.10">
    <property type="match status" value="1"/>
</dbReference>
<dbReference type="InterPro" id="IPR050428">
    <property type="entry name" value="TCS_sensor_his_kinase"/>
</dbReference>
<dbReference type="PANTHER" id="PTHR45436">
    <property type="entry name" value="SENSOR HISTIDINE KINASE YKOH"/>
    <property type="match status" value="1"/>
</dbReference>
<evidence type="ECO:0000256" key="12">
    <source>
        <dbReference type="SAM" id="Phobius"/>
    </source>
</evidence>
<evidence type="ECO:0000313" key="16">
    <source>
        <dbReference type="Proteomes" id="UP000533598"/>
    </source>
</evidence>
<protein>
    <recommendedName>
        <fullName evidence="4">histidine kinase</fullName>
        <ecNumber evidence="4">2.7.13.3</ecNumber>
    </recommendedName>
</protein>
<dbReference type="CDD" id="cd00082">
    <property type="entry name" value="HisKA"/>
    <property type="match status" value="1"/>
</dbReference>
<dbReference type="Pfam" id="PF00512">
    <property type="entry name" value="HisKA"/>
    <property type="match status" value="1"/>
</dbReference>
<dbReference type="SMART" id="SM00387">
    <property type="entry name" value="HATPase_c"/>
    <property type="match status" value="1"/>
</dbReference>
<evidence type="ECO:0000256" key="1">
    <source>
        <dbReference type="ARBA" id="ARBA00000085"/>
    </source>
</evidence>
<dbReference type="InterPro" id="IPR003594">
    <property type="entry name" value="HATPase_dom"/>
</dbReference>
<dbReference type="InterPro" id="IPR005467">
    <property type="entry name" value="His_kinase_dom"/>
</dbReference>
<reference evidence="15 16" key="1">
    <citation type="submission" date="2020-08" db="EMBL/GenBank/DDBJ databases">
        <title>Sequencing the genomes of 1000 actinobacteria strains.</title>
        <authorList>
            <person name="Klenk H.-P."/>
        </authorList>
    </citation>
    <scope>NUCLEOTIDE SEQUENCE [LARGE SCALE GENOMIC DNA]</scope>
    <source>
        <strain evidence="15 16">DSM 44230</strain>
    </source>
</reference>
<comment type="caution">
    <text evidence="15">The sequence shown here is derived from an EMBL/GenBank/DDBJ whole genome shotgun (WGS) entry which is preliminary data.</text>
</comment>
<evidence type="ECO:0000256" key="11">
    <source>
        <dbReference type="ARBA" id="ARBA00023136"/>
    </source>
</evidence>
<dbReference type="InterPro" id="IPR036097">
    <property type="entry name" value="HisK_dim/P_sf"/>
</dbReference>